<proteinExistence type="inferred from homology"/>
<keyword evidence="9" id="KW-0472">Membrane</keyword>
<comment type="subcellular location">
    <subcellularLocation>
        <location evidence="1">Endoplasmic reticulum membrane</location>
        <topology evidence="1">Peripheral membrane protein</topology>
    </subcellularLocation>
    <subcellularLocation>
        <location evidence="2">Preautophagosomal structure membrane</location>
        <topology evidence="2">Peripheral membrane protein</topology>
    </subcellularLocation>
</comment>
<comment type="similarity">
    <text evidence="3">Belongs to the ATG2 family.</text>
</comment>
<evidence type="ECO:0000256" key="10">
    <source>
        <dbReference type="ARBA" id="ARBA00024479"/>
    </source>
</evidence>
<gene>
    <name evidence="13" type="ORF">Fot_56090</name>
</gene>
<dbReference type="GO" id="GO:0005789">
    <property type="term" value="C:endoplasmic reticulum membrane"/>
    <property type="evidence" value="ECO:0007669"/>
    <property type="project" value="UniProtKB-SubCell"/>
</dbReference>
<accession>A0ABD1P1K6</accession>
<evidence type="ECO:0000256" key="7">
    <source>
        <dbReference type="ARBA" id="ARBA00023006"/>
    </source>
</evidence>
<evidence type="ECO:0000256" key="9">
    <source>
        <dbReference type="ARBA" id="ARBA00023136"/>
    </source>
</evidence>
<feature type="compositionally biased region" description="Low complexity" evidence="12">
    <location>
        <begin position="1664"/>
        <end position="1678"/>
    </location>
</feature>
<keyword evidence="7" id="KW-0072">Autophagy</keyword>
<reference evidence="14" key="1">
    <citation type="submission" date="2024-07" db="EMBL/GenBank/DDBJ databases">
        <title>Two chromosome-level genome assemblies of Korean endemic species Abeliophyllum distichum and Forsythia ovata (Oleaceae).</title>
        <authorList>
            <person name="Jang H."/>
        </authorList>
    </citation>
    <scope>NUCLEOTIDE SEQUENCE [LARGE SCALE GENOMIC DNA]</scope>
</reference>
<keyword evidence="6" id="KW-0256">Endoplasmic reticulum</keyword>
<evidence type="ECO:0000313" key="14">
    <source>
        <dbReference type="Proteomes" id="UP001604277"/>
    </source>
</evidence>
<dbReference type="GO" id="GO:0006914">
    <property type="term" value="P:autophagy"/>
    <property type="evidence" value="ECO:0007669"/>
    <property type="project" value="UniProtKB-KW"/>
</dbReference>
<keyword evidence="8" id="KW-0445">Lipid transport</keyword>
<evidence type="ECO:0000256" key="12">
    <source>
        <dbReference type="SAM" id="MobiDB-lite"/>
    </source>
</evidence>
<dbReference type="Pfam" id="PF13329">
    <property type="entry name" value="ATG2_CAD"/>
    <property type="match status" value="2"/>
</dbReference>
<dbReference type="EMBL" id="JBFOLJ010000036">
    <property type="protein sequence ID" value="KAL2457753.1"/>
    <property type="molecule type" value="Genomic_DNA"/>
</dbReference>
<dbReference type="GO" id="GO:0034045">
    <property type="term" value="C:phagophore assembly site membrane"/>
    <property type="evidence" value="ECO:0007669"/>
    <property type="project" value="UniProtKB-SubCell"/>
</dbReference>
<name>A0ABD1P1K6_9LAMI</name>
<keyword evidence="5" id="KW-0813">Transport</keyword>
<evidence type="ECO:0000256" key="5">
    <source>
        <dbReference type="ARBA" id="ARBA00022448"/>
    </source>
</evidence>
<evidence type="ECO:0000256" key="6">
    <source>
        <dbReference type="ARBA" id="ARBA00022824"/>
    </source>
</evidence>
<evidence type="ECO:0000256" key="4">
    <source>
        <dbReference type="ARBA" id="ARBA00018070"/>
    </source>
</evidence>
<keyword evidence="14" id="KW-1185">Reference proteome</keyword>
<evidence type="ECO:0000313" key="13">
    <source>
        <dbReference type="EMBL" id="KAL2457753.1"/>
    </source>
</evidence>
<comment type="catalytic activity">
    <reaction evidence="11">
        <text>a 1,2-diacyl-sn-glycero-3-phosphoethanolamine(in) = a 1,2-diacyl-sn-glycero-3-phosphoethanolamine(out)</text>
        <dbReference type="Rhea" id="RHEA:38895"/>
        <dbReference type="ChEBI" id="CHEBI:64612"/>
    </reaction>
</comment>
<dbReference type="PANTHER" id="PTHR13190">
    <property type="entry name" value="AUTOPHAGY-RELATED 2, ISOFORM A"/>
    <property type="match status" value="1"/>
</dbReference>
<protein>
    <recommendedName>
        <fullName evidence="4">Autophagy-related protein 2</fullName>
    </recommendedName>
</protein>
<comment type="caution">
    <text evidence="13">The sequence shown here is derived from an EMBL/GenBank/DDBJ whole genome shotgun (WGS) entry which is preliminary data.</text>
</comment>
<dbReference type="GO" id="GO:0006869">
    <property type="term" value="P:lipid transport"/>
    <property type="evidence" value="ECO:0007669"/>
    <property type="project" value="UniProtKB-KW"/>
</dbReference>
<evidence type="ECO:0000256" key="11">
    <source>
        <dbReference type="ARBA" id="ARBA00024615"/>
    </source>
</evidence>
<sequence>MFTWSIAKSAEAMFSRWAIKRLCKFLLKKKLGKFILGDIDLNQLDVQLSAGTIQLSDLAINVDYINQKFNAATVFVKEGSIGSLMVTMPWKDGGCQIEVDELEIVLTPRRGKLFQDESKTSSSCENHKNNFSHHFRKLENDAVNGGLTNASVDVHEGVKTIAKMVKWLLTSFHVKVKKLIVAFDPFPGEEKKEGLCRTVVLRITEAECGTQISEDASPSSENTVHNFLGLSQLTNFVKFQGAVIELLHTDDVDHQRPPQRSSATPFGDWFSGNHSSGSVTSIITGEKGGFSGNLKLSIPWKNGSLDVHKVDADVHIDPLVLRVQPSTLRYFISIWNLFKGMGAESEGHSGASSSHSSNLDSRVHAFDMGPLGNEGFVTGCSPPTEKESATYALLSESHFISDWASKNQKDRTEEEPDFGASMDQFFECVDELRNSQSALGNSGVWNWTCSVFSAITAASNLASGSLHVPSEQQHVETNFKATIDKISVLFSFTDEDQKDSLNAKDAQANADFRFHYLYAKFTDLFFIFQVCPRETNFEATVHHIELVDHFLSMNDSMDLKFHGHNGNSESQMVLIQQMQNGVQSALLNFSASSKDALDHPYDWAADFLPNIQNMDGCCNVANGKVVSVTLLKTSDVGQVQVTMNSLSSDNPHMGPTSFSLKLPRFVIWVNFGLLSMLSNFMKEMENCIETTSTGNTYASELQTNKYLGESTKESLRGNIFLQDARIILCFPIKEGEYFRSYISCNQFIAIDFYSPKLRKEVRAAKPMPASISKKRYVVAASRSLHLNFPDLHVYYITSASKKNVECGFCSGHEPSFSVEKIISIAHGTGCQSVISMFWQESINSAPWMAKKAKLFADNTKREDKFVGRDREFASVTTVKDTADFDTYTQPEIISSSGFILRAHLSPVTINLAKSHYENLHDLAHQVIDCFSCTVSDPGGTNKELPLSQTSILVECDSVTISVTAEVGDVKPSIQYELPGSWHSFSLQVHRFELLSVTNIGGIRSASFLRVSHGQGNLWGSITEGLPREFLLISCSDSTMGRGDGEGSNVLSSSHSGSDIVHFWDPESTENYTSTTVRCATIVAVGGRLDWLNTIVSFFILPSSGLEQADDNSLRQIRGSSFLLNLVDIGLSYEPYLKKLQAEDDSDHISSPQNINDVMPEQYVACLLAASSLKLSNRTVVDCTAAEYKIRLQDLGLLLCSLSESKVVGNTYSAEHLSKIGYVKVAQEAHVEALVRTNYQNSHMWEVECTQSHIVLNTCHDTASGLIRLADQLQKLFAPDMQESIAHLQTRWNNFQQVHESKDGRTLSDNFSPPVSDMWNFSPPVSDKWAPIVDTQNKPGLVNLLDEICEDVFHLDGNCDGQAKFFESRVRAVVTDSSLGEQCNLTVRDSQCFSDSLPLAGSVPVAGLEASGAPLHDNSPEFIEEYFLSDLRPLSELTLKSQPPNVNLKCKTGSKEDPQTGNGGWYGETSLRILDNHVSKVNEQTNVLQLVEGESSSSDTEYDDCRKVVGCVLLKNMNINWRMYAGSDWFNSESTVQQYANYNGRDTTISFELVLSAIGFQYDVFPDGGIWASRFSLSIQDCCLTDNSHNAPWKQVLGHYQSKKYPRKSSSKALKLDMEAVRPDPSIPLEENRLRVALLPLRLHLHQNQLDFLISFFGGKSSSADLSQSDTSPGPSESGKSPKKSANLVSNTVSDEAFLTYFQKFDIQPVLIRVDYSPHHVDLAALRGGKYVELVNIVPWKGVELQLKHVQAVGVYGWGSVCETIVGDWLEDISQNQVHKLLKGLPPIRSLVAVGSGAAKLVTLPVKSYRKDHRLLKGMQRGTIAFLRSISLEAIGLGVHLAAGAHDILLQAEYILTSIPPSVPWPSENRITTNVRSNQPNDARQGIQQAFESISDGLGKSASALVQTPLKKYQRGAGVGSALATAVQAAPAAAIAPAAAAARAAHCALLGFRNSLDPERKRESLEKYLGRTQPQEFKQ</sequence>
<organism evidence="13 14">
    <name type="scientific">Forsythia ovata</name>
    <dbReference type="NCBI Taxonomy" id="205694"/>
    <lineage>
        <taxon>Eukaryota</taxon>
        <taxon>Viridiplantae</taxon>
        <taxon>Streptophyta</taxon>
        <taxon>Embryophyta</taxon>
        <taxon>Tracheophyta</taxon>
        <taxon>Spermatophyta</taxon>
        <taxon>Magnoliopsida</taxon>
        <taxon>eudicotyledons</taxon>
        <taxon>Gunneridae</taxon>
        <taxon>Pentapetalae</taxon>
        <taxon>asterids</taxon>
        <taxon>lamiids</taxon>
        <taxon>Lamiales</taxon>
        <taxon>Oleaceae</taxon>
        <taxon>Forsythieae</taxon>
        <taxon>Forsythia</taxon>
    </lineage>
</organism>
<comment type="catalytic activity">
    <reaction evidence="10">
        <text>a 1,2-diacyl-sn-glycero-3-phospho-L-serine(in) = a 1,2-diacyl-sn-glycero-3-phospho-L-serine(out)</text>
        <dbReference type="Rhea" id="RHEA:38663"/>
        <dbReference type="ChEBI" id="CHEBI:57262"/>
    </reaction>
</comment>
<dbReference type="Proteomes" id="UP001604277">
    <property type="component" value="Unassembled WGS sequence"/>
</dbReference>
<evidence type="ECO:0000256" key="1">
    <source>
        <dbReference type="ARBA" id="ARBA00004406"/>
    </source>
</evidence>
<evidence type="ECO:0000256" key="8">
    <source>
        <dbReference type="ARBA" id="ARBA00023055"/>
    </source>
</evidence>
<feature type="region of interest" description="Disordered" evidence="12">
    <location>
        <begin position="1664"/>
        <end position="1685"/>
    </location>
</feature>
<dbReference type="PANTHER" id="PTHR13190:SF1">
    <property type="entry name" value="AUTOPHAGY-RELATED 2, ISOFORM A"/>
    <property type="match status" value="1"/>
</dbReference>
<evidence type="ECO:0000256" key="3">
    <source>
        <dbReference type="ARBA" id="ARBA00009714"/>
    </source>
</evidence>
<dbReference type="InterPro" id="IPR026849">
    <property type="entry name" value="ATG2"/>
</dbReference>
<evidence type="ECO:0000256" key="2">
    <source>
        <dbReference type="ARBA" id="ARBA00004623"/>
    </source>
</evidence>